<dbReference type="EMBL" id="WUAV01000003">
    <property type="protein sequence ID" value="KAF1763165.1"/>
    <property type="molecule type" value="Genomic_DNA"/>
</dbReference>
<accession>A0A6A5H7S4</accession>
<proteinExistence type="predicted"/>
<dbReference type="Proteomes" id="UP000483820">
    <property type="component" value="Chromosome III"/>
</dbReference>
<organism evidence="1 2">
    <name type="scientific">Caenorhabditis remanei</name>
    <name type="common">Caenorhabditis vulgaris</name>
    <dbReference type="NCBI Taxonomy" id="31234"/>
    <lineage>
        <taxon>Eukaryota</taxon>
        <taxon>Metazoa</taxon>
        <taxon>Ecdysozoa</taxon>
        <taxon>Nematoda</taxon>
        <taxon>Chromadorea</taxon>
        <taxon>Rhabditida</taxon>
        <taxon>Rhabditina</taxon>
        <taxon>Rhabditomorpha</taxon>
        <taxon>Rhabditoidea</taxon>
        <taxon>Rhabditidae</taxon>
        <taxon>Peloderinae</taxon>
        <taxon>Caenorhabditis</taxon>
    </lineage>
</organism>
<gene>
    <name evidence="1" type="ORF">GCK72_011431</name>
</gene>
<dbReference type="RefSeq" id="XP_053588018.1">
    <property type="nucleotide sequence ID" value="XM_053728441.1"/>
</dbReference>
<dbReference type="KEGG" id="crq:GCK72_011431"/>
<comment type="caution">
    <text evidence="1">The sequence shown here is derived from an EMBL/GenBank/DDBJ whole genome shotgun (WGS) entry which is preliminary data.</text>
</comment>
<evidence type="ECO:0000313" key="1">
    <source>
        <dbReference type="EMBL" id="KAF1763165.1"/>
    </source>
</evidence>
<reference evidence="1 2" key="1">
    <citation type="submission" date="2019-12" db="EMBL/GenBank/DDBJ databases">
        <title>Chromosome-level assembly of the Caenorhabditis remanei genome.</title>
        <authorList>
            <person name="Teterina A.A."/>
            <person name="Willis J.H."/>
            <person name="Phillips P.C."/>
        </authorList>
    </citation>
    <scope>NUCLEOTIDE SEQUENCE [LARGE SCALE GENOMIC DNA]</scope>
    <source>
        <strain evidence="1 2">PX506</strain>
        <tissue evidence="1">Whole organism</tissue>
    </source>
</reference>
<dbReference type="CTD" id="78775195"/>
<dbReference type="AlphaFoldDB" id="A0A6A5H7S4"/>
<evidence type="ECO:0000313" key="2">
    <source>
        <dbReference type="Proteomes" id="UP000483820"/>
    </source>
</evidence>
<protein>
    <submittedName>
        <fullName evidence="1">Uncharacterized protein</fullName>
    </submittedName>
</protein>
<dbReference type="GeneID" id="78775195"/>
<sequence>MSVVCYLYSSAVAEEYEEDNPLKGFQIVLRLQYERMGSLHILLSHPQDCQTLLKDLDTSLFPDYQEEVFNRQKPLTEIEKDDFYKRAIDHYVKNPSERAKMLANELRLIAYLTTQITPQNSAFHQFYLQDGTYGRRLRVVFNVLTVAKERVELCLCLSCTPKPRNSAIVYESPNRKGVERDCYEIITAFIY</sequence>
<name>A0A6A5H7S4_CAERE</name>